<evidence type="ECO:0000259" key="2">
    <source>
        <dbReference type="Pfam" id="PF25023"/>
    </source>
</evidence>
<keyword evidence="1" id="KW-0677">Repeat</keyword>
<proteinExistence type="predicted"/>
<dbReference type="InterPro" id="IPR056823">
    <property type="entry name" value="TEN-like_YD-shell"/>
</dbReference>
<dbReference type="Proteomes" id="UP000234271">
    <property type="component" value="Chromosome"/>
</dbReference>
<dbReference type="Pfam" id="PF25023">
    <property type="entry name" value="TEN_YD-shell"/>
    <property type="match status" value="1"/>
</dbReference>
<dbReference type="Gene3D" id="2.180.10.10">
    <property type="entry name" value="RHS repeat-associated core"/>
    <property type="match status" value="1"/>
</dbReference>
<evidence type="ECO:0000256" key="1">
    <source>
        <dbReference type="ARBA" id="ARBA00022737"/>
    </source>
</evidence>
<dbReference type="AlphaFoldDB" id="A0A2N9YE07"/>
<name>A0A2N9YE07_9GAMM</name>
<evidence type="ECO:0000313" key="4">
    <source>
        <dbReference type="Proteomes" id="UP000234271"/>
    </source>
</evidence>
<dbReference type="InterPro" id="IPR022385">
    <property type="entry name" value="Rhs_assc_core"/>
</dbReference>
<reference evidence="4" key="1">
    <citation type="submission" date="2016-12" db="EMBL/GenBank/DDBJ databases">
        <title>Complete Genome Sequence of Beggiatoa leptomitiformis D-401.</title>
        <authorList>
            <person name="Fomenkov A."/>
            <person name="Vincze T."/>
            <person name="Grabovich M."/>
            <person name="Anton B.P."/>
            <person name="Dubinina G."/>
            <person name="Orlova M."/>
            <person name="Belousova E."/>
            <person name="Roberts R.J."/>
        </authorList>
    </citation>
    <scope>NUCLEOTIDE SEQUENCE [LARGE SCALE GENOMIC DNA]</scope>
    <source>
        <strain evidence="4">D-401</strain>
    </source>
</reference>
<feature type="domain" description="Teneurin-like YD-shell" evidence="2">
    <location>
        <begin position="14"/>
        <end position="220"/>
    </location>
</feature>
<dbReference type="PANTHER" id="PTHR32305:SF15">
    <property type="entry name" value="PROTEIN RHSA-RELATED"/>
    <property type="match status" value="1"/>
</dbReference>
<accession>A0A2N9YE07</accession>
<sequence length="279" mass="31894">MIPTFFNNLFRELNAETYLYDANGNRLNNTTSYDIQDCLLQYGTNTYSYTKNGELLTKNNTPYHYDVLGNLHHVQLPTKTIEYVIDAKNCRVGKKVNGVLTQGFIYQGKLKPVAQLDGHGEIIARFVYTSKANIPDYIIKNGNTYHIISGHLGSLRLIIDVQQRLNYDAFGNIIEDTNPEFQPFGFAGGLYDVDTKLTRLGVRDYEAETGQWTSKDLINFKGGSANLFKYVDSDPVNWIDPLGLETIFLITTDFYFIFPLIHMLPFLSKIMEDLCYMIQ</sequence>
<dbReference type="NCBIfam" id="TIGR03696">
    <property type="entry name" value="Rhs_assc_core"/>
    <property type="match status" value="1"/>
</dbReference>
<keyword evidence="4" id="KW-1185">Reference proteome</keyword>
<dbReference type="STRING" id="288004.AL038_15890"/>
<gene>
    <name evidence="3" type="ORF">BLE401_08370</name>
</gene>
<organism evidence="3 4">
    <name type="scientific">Beggiatoa leptomitoformis</name>
    <dbReference type="NCBI Taxonomy" id="288004"/>
    <lineage>
        <taxon>Bacteria</taxon>
        <taxon>Pseudomonadati</taxon>
        <taxon>Pseudomonadota</taxon>
        <taxon>Gammaproteobacteria</taxon>
        <taxon>Thiotrichales</taxon>
        <taxon>Thiotrichaceae</taxon>
        <taxon>Beggiatoa</taxon>
    </lineage>
</organism>
<dbReference type="PANTHER" id="PTHR32305">
    <property type="match status" value="1"/>
</dbReference>
<evidence type="ECO:0000313" key="3">
    <source>
        <dbReference type="EMBL" id="AUI68717.2"/>
    </source>
</evidence>
<dbReference type="EMBL" id="CP018889">
    <property type="protein sequence ID" value="AUI68717.2"/>
    <property type="molecule type" value="Genomic_DNA"/>
</dbReference>
<dbReference type="InterPro" id="IPR050708">
    <property type="entry name" value="T6SS_VgrG/RHS"/>
</dbReference>
<protein>
    <recommendedName>
        <fullName evidence="2">Teneurin-like YD-shell domain-containing protein</fullName>
    </recommendedName>
</protein>